<dbReference type="InParanoid" id="A0A7R8YNA8"/>
<dbReference type="SMR" id="A0A7R8YNA8"/>
<keyword evidence="5" id="KW-0732">Signal</keyword>
<dbReference type="OMA" id="DTHEPNF"/>
<keyword evidence="4" id="KW-1133">Transmembrane helix</keyword>
<dbReference type="InterPro" id="IPR002213">
    <property type="entry name" value="UDP_glucos_trans"/>
</dbReference>
<feature type="transmembrane region" description="Helical" evidence="4">
    <location>
        <begin position="477"/>
        <end position="501"/>
    </location>
</feature>
<keyword evidence="2" id="KW-0328">Glycosyltransferase</keyword>
<evidence type="ECO:0000313" key="7">
    <source>
        <dbReference type="Proteomes" id="UP000594454"/>
    </source>
</evidence>
<feature type="signal peptide" evidence="5">
    <location>
        <begin position="1"/>
        <end position="22"/>
    </location>
</feature>
<evidence type="ECO:0000256" key="3">
    <source>
        <dbReference type="ARBA" id="ARBA00022679"/>
    </source>
</evidence>
<dbReference type="Proteomes" id="UP000594454">
    <property type="component" value="Chromosome 1"/>
</dbReference>
<dbReference type="CDD" id="cd03784">
    <property type="entry name" value="GT1_Gtf-like"/>
    <property type="match status" value="1"/>
</dbReference>
<gene>
    <name evidence="6" type="ORF">HERILL_LOCUS1535</name>
</gene>
<dbReference type="AlphaFoldDB" id="A0A7R8YNA8"/>
<dbReference type="Gene3D" id="3.40.50.2000">
    <property type="entry name" value="Glycogen Phosphorylase B"/>
    <property type="match status" value="2"/>
</dbReference>
<feature type="chain" id="PRO_5031326914" description="Glucuronosyltransferase" evidence="5">
    <location>
        <begin position="23"/>
        <end position="527"/>
    </location>
</feature>
<protein>
    <recommendedName>
        <fullName evidence="8">Glucuronosyltransferase</fullName>
    </recommendedName>
</protein>
<keyword evidence="4" id="KW-0812">Transmembrane</keyword>
<dbReference type="InterPro" id="IPR050271">
    <property type="entry name" value="UDP-glycosyltransferase"/>
</dbReference>
<keyword evidence="3" id="KW-0808">Transferase</keyword>
<dbReference type="EMBL" id="LR899009">
    <property type="protein sequence ID" value="CAD7078255.1"/>
    <property type="molecule type" value="Genomic_DNA"/>
</dbReference>
<proteinExistence type="inferred from homology"/>
<accession>A0A7R8YNA8</accession>
<dbReference type="OrthoDB" id="5835829at2759"/>
<evidence type="ECO:0000256" key="1">
    <source>
        <dbReference type="ARBA" id="ARBA00009995"/>
    </source>
</evidence>
<dbReference type="FunFam" id="3.40.50.2000:FF:000050">
    <property type="entry name" value="UDP-glucuronosyltransferase"/>
    <property type="match status" value="1"/>
</dbReference>
<comment type="similarity">
    <text evidence="1">Belongs to the UDP-glycosyltransferase family.</text>
</comment>
<dbReference type="FunCoup" id="A0A7R8YNA8">
    <property type="interactions" value="195"/>
</dbReference>
<organism evidence="6 7">
    <name type="scientific">Hermetia illucens</name>
    <name type="common">Black soldier fly</name>
    <dbReference type="NCBI Taxonomy" id="343691"/>
    <lineage>
        <taxon>Eukaryota</taxon>
        <taxon>Metazoa</taxon>
        <taxon>Ecdysozoa</taxon>
        <taxon>Arthropoda</taxon>
        <taxon>Hexapoda</taxon>
        <taxon>Insecta</taxon>
        <taxon>Pterygota</taxon>
        <taxon>Neoptera</taxon>
        <taxon>Endopterygota</taxon>
        <taxon>Diptera</taxon>
        <taxon>Brachycera</taxon>
        <taxon>Stratiomyomorpha</taxon>
        <taxon>Stratiomyidae</taxon>
        <taxon>Hermetiinae</taxon>
        <taxon>Hermetia</taxon>
    </lineage>
</organism>
<dbReference type="PANTHER" id="PTHR48043:SF159">
    <property type="entry name" value="EG:EG0003.4 PROTEIN-RELATED"/>
    <property type="match status" value="1"/>
</dbReference>
<keyword evidence="7" id="KW-1185">Reference proteome</keyword>
<evidence type="ECO:0008006" key="8">
    <source>
        <dbReference type="Google" id="ProtNLM"/>
    </source>
</evidence>
<dbReference type="GO" id="GO:0008194">
    <property type="term" value="F:UDP-glycosyltransferase activity"/>
    <property type="evidence" value="ECO:0007669"/>
    <property type="project" value="InterPro"/>
</dbReference>
<evidence type="ECO:0000256" key="2">
    <source>
        <dbReference type="ARBA" id="ARBA00022676"/>
    </source>
</evidence>
<evidence type="ECO:0000256" key="5">
    <source>
        <dbReference type="SAM" id="SignalP"/>
    </source>
</evidence>
<dbReference type="SUPFAM" id="SSF53756">
    <property type="entry name" value="UDP-Glycosyltransferase/glycogen phosphorylase"/>
    <property type="match status" value="1"/>
</dbReference>
<dbReference type="PANTHER" id="PTHR48043">
    <property type="entry name" value="EG:EG0003.4 PROTEIN-RELATED"/>
    <property type="match status" value="1"/>
</dbReference>
<reference evidence="6 7" key="1">
    <citation type="submission" date="2020-11" db="EMBL/GenBank/DDBJ databases">
        <authorList>
            <person name="Wallbank WR R."/>
            <person name="Pardo Diaz C."/>
            <person name="Kozak K."/>
            <person name="Martin S."/>
            <person name="Jiggins C."/>
            <person name="Moest M."/>
            <person name="Warren A I."/>
            <person name="Generalovic N T."/>
            <person name="Byers J.R.P. K."/>
            <person name="Montejo-Kovacevich G."/>
            <person name="Yen C E."/>
        </authorList>
    </citation>
    <scope>NUCLEOTIDE SEQUENCE [LARGE SCALE GENOMIC DNA]</scope>
</reference>
<sequence>MKFTASLVVLMFFLAAFPTSESAKILGLFTAFCKSHLFLHMPVIHTLVERGHEVTVVTILPLDDPNPKYRHILLDVPKRPKGFISNIIDGSKGPLSMIRTIKKAADITMMQTNATLHEPQMKKLMAEESFDLVIFGYFFNSFQLGVAAHFKCPVVISFIHSPMRILNNIIGNPIESLYVPHMSMGLVQPLGFFDRVQNVLANLVDLALFSLIEFNMEKYYKFNFPAEKYPSYQDMLRNVSLVLTCHHFTDGPIRPNVPAVVEMGGIQVKAKPEVLPADIKEFLDGAAKNGALYFSLGTNARSTDMNSDTIKTIYDVLSELKQRVIWKWEENTPPGNASNILFKKWLPQDDILAHPNIKLFITHGGHGSVVESEYHGVPMVGIPLFGDQFSNMDGVQKAGYGLSLREDEITAGKFKSMVEEVLHNPTYRNKVQKFSRVSRDRPMSPRDTAAFWIEYIIRHRGAKHMQSPAVHMNFIQLYGLDVFGFLFAILYGIFKAIVLIFRKVVYSLFGRSCKNQNKDNSEQKKKQ</sequence>
<name>A0A7R8YNA8_HERIL</name>
<evidence type="ECO:0000313" key="6">
    <source>
        <dbReference type="EMBL" id="CAD7078255.1"/>
    </source>
</evidence>
<keyword evidence="4" id="KW-0472">Membrane</keyword>
<evidence type="ECO:0000256" key="4">
    <source>
        <dbReference type="SAM" id="Phobius"/>
    </source>
</evidence>
<dbReference type="Pfam" id="PF00201">
    <property type="entry name" value="UDPGT"/>
    <property type="match status" value="1"/>
</dbReference>